<evidence type="ECO:0000256" key="2">
    <source>
        <dbReference type="ARBA" id="ARBA00022741"/>
    </source>
</evidence>
<keyword evidence="10" id="KW-1185">Reference proteome</keyword>
<dbReference type="EMBL" id="FOIJ01000006">
    <property type="protein sequence ID" value="SET95941.1"/>
    <property type="molecule type" value="Genomic_DNA"/>
</dbReference>
<dbReference type="Gene3D" id="3.40.50.300">
    <property type="entry name" value="P-loop containing nucleotide triphosphate hydrolases"/>
    <property type="match status" value="1"/>
</dbReference>
<dbReference type="SUPFAM" id="SSF52540">
    <property type="entry name" value="P-loop containing nucleoside triphosphate hydrolases"/>
    <property type="match status" value="1"/>
</dbReference>
<dbReference type="GO" id="GO:0004674">
    <property type="term" value="F:protein serine/threonine kinase activity"/>
    <property type="evidence" value="ECO:0007669"/>
    <property type="project" value="UniProtKB-KW"/>
</dbReference>
<dbReference type="Gene3D" id="3.30.200.20">
    <property type="entry name" value="Phosphorylase Kinase, domain 1"/>
    <property type="match status" value="1"/>
</dbReference>
<keyword evidence="7" id="KW-1133">Transmembrane helix</keyword>
<evidence type="ECO:0000256" key="4">
    <source>
        <dbReference type="ARBA" id="ARBA00022840"/>
    </source>
</evidence>
<dbReference type="Pfam" id="PF20703">
    <property type="entry name" value="nSTAND1"/>
    <property type="match status" value="1"/>
</dbReference>
<accession>A0A1I0IGJ2</accession>
<dbReference type="PROSITE" id="PS00108">
    <property type="entry name" value="PROTEIN_KINASE_ST"/>
    <property type="match status" value="1"/>
</dbReference>
<dbReference type="SUPFAM" id="SSF56112">
    <property type="entry name" value="Protein kinase-like (PK-like)"/>
    <property type="match status" value="1"/>
</dbReference>
<organism evidence="9 10">
    <name type="scientific">Stigmatella erecta</name>
    <dbReference type="NCBI Taxonomy" id="83460"/>
    <lineage>
        <taxon>Bacteria</taxon>
        <taxon>Pseudomonadati</taxon>
        <taxon>Myxococcota</taxon>
        <taxon>Myxococcia</taxon>
        <taxon>Myxococcales</taxon>
        <taxon>Cystobacterineae</taxon>
        <taxon>Archangiaceae</taxon>
        <taxon>Stigmatella</taxon>
    </lineage>
</organism>
<evidence type="ECO:0000313" key="9">
    <source>
        <dbReference type="EMBL" id="SET95941.1"/>
    </source>
</evidence>
<feature type="region of interest" description="Disordered" evidence="6">
    <location>
        <begin position="811"/>
        <end position="830"/>
    </location>
</feature>
<dbReference type="InterPro" id="IPR008271">
    <property type="entry name" value="Ser/Thr_kinase_AS"/>
</dbReference>
<dbReference type="InterPro" id="IPR027417">
    <property type="entry name" value="P-loop_NTPase"/>
</dbReference>
<dbReference type="GO" id="GO:0005524">
    <property type="term" value="F:ATP binding"/>
    <property type="evidence" value="ECO:0007669"/>
    <property type="project" value="UniProtKB-UniRule"/>
</dbReference>
<proteinExistence type="predicted"/>
<evidence type="ECO:0000313" key="10">
    <source>
        <dbReference type="Proteomes" id="UP000199181"/>
    </source>
</evidence>
<evidence type="ECO:0000256" key="6">
    <source>
        <dbReference type="SAM" id="MobiDB-lite"/>
    </source>
</evidence>
<keyword evidence="2 5" id="KW-0547">Nucleotide-binding</keyword>
<dbReference type="InterPro" id="IPR049052">
    <property type="entry name" value="nSTAND1"/>
</dbReference>
<dbReference type="PROSITE" id="PS50011">
    <property type="entry name" value="PROTEIN_KINASE_DOM"/>
    <property type="match status" value="1"/>
</dbReference>
<dbReference type="InterPro" id="IPR000719">
    <property type="entry name" value="Prot_kinase_dom"/>
</dbReference>
<keyword evidence="1" id="KW-0808">Transferase</keyword>
<feature type="transmembrane region" description="Helical" evidence="7">
    <location>
        <begin position="751"/>
        <end position="773"/>
    </location>
</feature>
<evidence type="ECO:0000259" key="8">
    <source>
        <dbReference type="PROSITE" id="PS50011"/>
    </source>
</evidence>
<sequence length="928" mass="103518">MRIHQYELIRQLGAGGMGTVFLARDTKLGRRVAIKLLQTRNPAFTHRFILEARATARCSHENIVVIYEVGEFQGSPFMVLEFLQGQSLQKLVNGGQRLPAGRVVELLVPVVRALECAHEQGIVHRDLKPDNILVTDSGSVKVLDFGIAKVLHGQEESAEKPRVAQTQTPEGVGVDLSNLTQNGALVGTVPYMSPEQWGNGVPVDLRTDIWALGILLFRLLAGRHPLDPLRGPQLAVTAFLDEPMPRLRDVAPEVPAALADVVDRCLRKRKEERFPDAASVLRALEPFLPGRYSREVRIDESESPYAGLSSFQESNAALFFGRSREIGALVSRIRDRPLMAVVGPSGAGKSSFVRAGLVPFLKRSGDAWESLVLRPGRDPLGALASLVAPLMNSSDSLAQDLQEHQRLVARMREEPGVVGTVLRGRARRERKRLLLFIDQFEELYTQVADPRERQAFTACISGIADDATTPMRVVLSIRSDFLDRVHEDERFMGELSQGLFFLTAPNEEGLRDALVQPAEMAGYRFEAPEMIQSMLEHLRSTEGALPLLQFAATQLWEQRDVSRKLLTQQSYIEMGGIAGALASHADSVLDKMSPSARVLVRALFLRLVTPERTRAIVSLEELQELSRDTVELQSLTDQLVLARLLVVQTGSGATGATVEIVHESLIHRWPTLHRWLEENQDDSAFLEQLRTAARQWHAKGRDSGLLWRGEMVEEAQRFQRRYRGELPQVQLDFLSAVVSQAVRATRWKRGLMIGSLVFLSALVAASLVALLVIRESKQEAEHQAREARQAEAVAQENLAVAEAREKARLEAQRKEEEARHRAEEARRKEEEARGQLAAAYGDLQRTNGELEGALRRAKYAQWRARIAMKSSDKNADAARRAEERALRMAKDLQKKLLEEQERIRRMEGQFGKGGPVPSLELGLGLDSP</sequence>
<dbReference type="SMART" id="SM00220">
    <property type="entry name" value="S_TKc"/>
    <property type="match status" value="1"/>
</dbReference>
<reference evidence="10" key="1">
    <citation type="submission" date="2016-10" db="EMBL/GenBank/DDBJ databases">
        <authorList>
            <person name="Varghese N."/>
            <person name="Submissions S."/>
        </authorList>
    </citation>
    <scope>NUCLEOTIDE SEQUENCE [LARGE SCALE GENOMIC DNA]</scope>
    <source>
        <strain evidence="10">DSM 16858</strain>
    </source>
</reference>
<protein>
    <submittedName>
        <fullName evidence="9">Serine/threonine protein kinase</fullName>
    </submittedName>
</protein>
<keyword evidence="7" id="KW-0472">Membrane</keyword>
<keyword evidence="9" id="KW-0723">Serine/threonine-protein kinase</keyword>
<evidence type="ECO:0000256" key="7">
    <source>
        <dbReference type="SAM" id="Phobius"/>
    </source>
</evidence>
<keyword evidence="4 5" id="KW-0067">ATP-binding</keyword>
<name>A0A1I0IGJ2_9BACT</name>
<feature type="binding site" evidence="5">
    <location>
        <position position="35"/>
    </location>
    <ligand>
        <name>ATP</name>
        <dbReference type="ChEBI" id="CHEBI:30616"/>
    </ligand>
</feature>
<dbReference type="InterPro" id="IPR017441">
    <property type="entry name" value="Protein_kinase_ATP_BS"/>
</dbReference>
<dbReference type="Proteomes" id="UP000199181">
    <property type="component" value="Unassembled WGS sequence"/>
</dbReference>
<dbReference type="PROSITE" id="PS00107">
    <property type="entry name" value="PROTEIN_KINASE_ATP"/>
    <property type="match status" value="1"/>
</dbReference>
<feature type="domain" description="Protein kinase" evidence="8">
    <location>
        <begin position="6"/>
        <end position="288"/>
    </location>
</feature>
<dbReference type="PANTHER" id="PTHR43289:SF34">
    <property type="entry name" value="SERINE_THREONINE-PROTEIN KINASE YBDM-RELATED"/>
    <property type="match status" value="1"/>
</dbReference>
<dbReference type="PANTHER" id="PTHR43289">
    <property type="entry name" value="MITOGEN-ACTIVATED PROTEIN KINASE KINASE KINASE 20-RELATED"/>
    <property type="match status" value="1"/>
</dbReference>
<feature type="region of interest" description="Disordered" evidence="6">
    <location>
        <begin position="906"/>
        <end position="928"/>
    </location>
</feature>
<keyword evidence="3 9" id="KW-0418">Kinase</keyword>
<dbReference type="Gene3D" id="1.10.510.10">
    <property type="entry name" value="Transferase(Phosphotransferase) domain 1"/>
    <property type="match status" value="1"/>
</dbReference>
<dbReference type="RefSeq" id="WP_245767449.1">
    <property type="nucleotide sequence ID" value="NZ_FOIJ01000006.1"/>
</dbReference>
<gene>
    <name evidence="9" type="ORF">SAMN05443639_10642</name>
</gene>
<dbReference type="Pfam" id="PF00069">
    <property type="entry name" value="Pkinase"/>
    <property type="match status" value="1"/>
</dbReference>
<evidence type="ECO:0000256" key="1">
    <source>
        <dbReference type="ARBA" id="ARBA00022679"/>
    </source>
</evidence>
<evidence type="ECO:0000256" key="5">
    <source>
        <dbReference type="PROSITE-ProRule" id="PRU10141"/>
    </source>
</evidence>
<keyword evidence="7" id="KW-0812">Transmembrane</keyword>
<dbReference type="InterPro" id="IPR011009">
    <property type="entry name" value="Kinase-like_dom_sf"/>
</dbReference>
<dbReference type="CDD" id="cd14014">
    <property type="entry name" value="STKc_PknB_like"/>
    <property type="match status" value="1"/>
</dbReference>
<dbReference type="AlphaFoldDB" id="A0A1I0IGJ2"/>
<evidence type="ECO:0000256" key="3">
    <source>
        <dbReference type="ARBA" id="ARBA00022777"/>
    </source>
</evidence>